<dbReference type="Pfam" id="PF00668">
    <property type="entry name" value="Condensation"/>
    <property type="match status" value="1"/>
</dbReference>
<name>A0A0U2S5M9_9ACTN</name>
<comment type="cofactor">
    <cofactor evidence="1">
        <name>pantetheine 4'-phosphate</name>
        <dbReference type="ChEBI" id="CHEBI:47942"/>
    </cofactor>
</comment>
<accession>A0A0U2S5M9</accession>
<dbReference type="NCBIfam" id="TIGR01733">
    <property type="entry name" value="AA-adenyl-dom"/>
    <property type="match status" value="1"/>
</dbReference>
<dbReference type="GO" id="GO:0003824">
    <property type="term" value="F:catalytic activity"/>
    <property type="evidence" value="ECO:0007669"/>
    <property type="project" value="InterPro"/>
</dbReference>
<keyword evidence="3" id="KW-0597">Phosphoprotein</keyword>
<dbReference type="InterPro" id="IPR045851">
    <property type="entry name" value="AMP-bd_C_sf"/>
</dbReference>
<dbReference type="SUPFAM" id="SSF47336">
    <property type="entry name" value="ACP-like"/>
    <property type="match status" value="1"/>
</dbReference>
<dbReference type="SUPFAM" id="SSF56801">
    <property type="entry name" value="Acetyl-CoA synthetase-like"/>
    <property type="match status" value="1"/>
</dbReference>
<dbReference type="GO" id="GO:0031177">
    <property type="term" value="F:phosphopantetheine binding"/>
    <property type="evidence" value="ECO:0007669"/>
    <property type="project" value="TreeGrafter"/>
</dbReference>
<gene>
    <name evidence="5" type="primary">smcD6</name>
    <name evidence="5" type="ORF">KSSN_24700</name>
</gene>
<dbReference type="GO" id="GO:0044550">
    <property type="term" value="P:secondary metabolite biosynthetic process"/>
    <property type="evidence" value="ECO:0007669"/>
    <property type="project" value="UniProtKB-ARBA"/>
</dbReference>
<dbReference type="Gene3D" id="3.40.50.1820">
    <property type="entry name" value="alpha/beta hydrolase"/>
    <property type="match status" value="1"/>
</dbReference>
<dbReference type="PROSITE" id="PS00455">
    <property type="entry name" value="AMP_BINDING"/>
    <property type="match status" value="1"/>
</dbReference>
<dbReference type="InterPro" id="IPR036736">
    <property type="entry name" value="ACP-like_sf"/>
</dbReference>
<sequence>MTENNMAMVPGSVVSSLDIEGSVDEAALAVAAAVLAKRHPVSVAGLSWRAVDLSEFDAVRRRAELDRIESEEGVAPGVPLRLTLVRLGATTHRLRLTSDRAVLDARSHRMLLGELLDWYVKPLEVADLAVPTSTDDYDAWLAERDRAAAERTWREWLAEADEPTLVAPAVPAGRPSPPERVVRELPAGAGARVITRARDHQLSLTAVVQGAWGLLLGWLTNRREVVFGGIHAEPSRFPGTESMVGGFCDVLPVVVRWSAGEPLVEVLSRVEQEQARIAEHAPLRAAEIDALAGRQRLFDTVAVLEDGDPDPARYLGALPELRIVAAEQHEDFGAAVALVVRRTDDGLRLVLDFRPDLFARAEAERVLDVLCRIFEAIADEPEQPVGRVQMLDGDERHRILLASDNTDRTVPAVTLADLVERRVGRSPGSTVLVSGDETLSYDELNRRANRLARFLADRGAGPEQLVALALPRSIEMVVAILAVAKTGAGFLPIDPGYPADRVAYMVADAGPVLLCTTRAAAVGLPQGPRHIVLDDAVVVAETDRLSDENLGDRDGGGPPSTAGLAYVIYTSGSTGKPKGVAVTHAGLANLAAAKVERMNVGPESRILQFASPSFDAFLTELLATVDAGATLVIPPAAVLVGDTLSDVLIGRRITHAVLPPVAAASVSPETLPELRSLVLAGEAASADLIGRWATGRRVINAYGPTEATVCATMSEPLSAAATPPIGGPIAGAACYVLDQALRPVPSGVPGELYVAGAGLARGYLGRPALTAERFVANPFAADGSRMYRTGDVVSWRPDGALDFLGRADEQVKLRGFRIELGEVEAALAAHPAVDRAVAVIREDRAGARQIVAYLIPAGAAPTTAELRRHAGRFLPDFMVPGAYVLIDSLPLTPSGKLDRRALPAPAVEPGSTGRAPASPQEKALSEIFGEVLGVPPVDVDRNFFELGGTSMVAIAVIQKARKAGLAISPKDLVMNPTVEALAAVAVSVDRAPARAAAPTDGNGR</sequence>
<dbReference type="InterPro" id="IPR020845">
    <property type="entry name" value="AMP-binding_CS"/>
</dbReference>
<dbReference type="Gene3D" id="3.40.50.980">
    <property type="match status" value="2"/>
</dbReference>
<dbReference type="CDD" id="cd17652">
    <property type="entry name" value="A_NRPS_CmdD_like"/>
    <property type="match status" value="1"/>
</dbReference>
<dbReference type="GO" id="GO:0008610">
    <property type="term" value="P:lipid biosynthetic process"/>
    <property type="evidence" value="ECO:0007669"/>
    <property type="project" value="UniProtKB-ARBA"/>
</dbReference>
<dbReference type="GO" id="GO:0005737">
    <property type="term" value="C:cytoplasm"/>
    <property type="evidence" value="ECO:0007669"/>
    <property type="project" value="TreeGrafter"/>
</dbReference>
<dbReference type="PANTHER" id="PTHR45527">
    <property type="entry name" value="NONRIBOSOMAL PEPTIDE SYNTHETASE"/>
    <property type="match status" value="1"/>
</dbReference>
<dbReference type="FunFam" id="2.30.38.10:FF:000001">
    <property type="entry name" value="Non-ribosomal peptide synthetase PvdI"/>
    <property type="match status" value="1"/>
</dbReference>
<dbReference type="SUPFAM" id="SSF52777">
    <property type="entry name" value="CoA-dependent acyltransferases"/>
    <property type="match status" value="2"/>
</dbReference>
<dbReference type="PANTHER" id="PTHR45527:SF1">
    <property type="entry name" value="FATTY ACID SYNTHASE"/>
    <property type="match status" value="1"/>
</dbReference>
<dbReference type="Pfam" id="PF00501">
    <property type="entry name" value="AMP-binding"/>
    <property type="match status" value="1"/>
</dbReference>
<dbReference type="InterPro" id="IPR029058">
    <property type="entry name" value="AB_hydrolase_fold"/>
</dbReference>
<dbReference type="Gene3D" id="3.30.300.30">
    <property type="match status" value="1"/>
</dbReference>
<dbReference type="FunFam" id="3.40.50.12780:FF:000012">
    <property type="entry name" value="Non-ribosomal peptide synthetase"/>
    <property type="match status" value="1"/>
</dbReference>
<feature type="domain" description="Carrier" evidence="4">
    <location>
        <begin position="915"/>
        <end position="989"/>
    </location>
</feature>
<proteinExistence type="predicted"/>
<evidence type="ECO:0000259" key="4">
    <source>
        <dbReference type="PROSITE" id="PS50075"/>
    </source>
</evidence>
<protein>
    <submittedName>
        <fullName evidence="5">Putative peptide synthase</fullName>
    </submittedName>
</protein>
<dbReference type="Pfam" id="PF00550">
    <property type="entry name" value="PP-binding"/>
    <property type="match status" value="1"/>
</dbReference>
<dbReference type="AlphaFoldDB" id="A0A0U2S5M9"/>
<dbReference type="InterPro" id="IPR025110">
    <property type="entry name" value="AMP-bd_C"/>
</dbReference>
<dbReference type="GO" id="GO:0043041">
    <property type="term" value="P:amino acid activation for nonribosomal peptide biosynthetic process"/>
    <property type="evidence" value="ECO:0007669"/>
    <property type="project" value="TreeGrafter"/>
</dbReference>
<evidence type="ECO:0000256" key="1">
    <source>
        <dbReference type="ARBA" id="ARBA00001957"/>
    </source>
</evidence>
<evidence type="ECO:0000256" key="3">
    <source>
        <dbReference type="ARBA" id="ARBA00022553"/>
    </source>
</evidence>
<dbReference type="Pfam" id="PF13193">
    <property type="entry name" value="AMP-binding_C"/>
    <property type="match status" value="1"/>
</dbReference>
<evidence type="ECO:0000313" key="5">
    <source>
        <dbReference type="EMBL" id="ALT05963.1"/>
    </source>
</evidence>
<dbReference type="InterPro" id="IPR000873">
    <property type="entry name" value="AMP-dep_synth/lig_dom"/>
</dbReference>
<dbReference type="Gene3D" id="3.30.559.10">
    <property type="entry name" value="Chloramphenicol acetyltransferase-like domain"/>
    <property type="match status" value="1"/>
</dbReference>
<dbReference type="InterPro" id="IPR001242">
    <property type="entry name" value="Condensation_dom"/>
</dbReference>
<dbReference type="FunFam" id="3.40.50.980:FF:000001">
    <property type="entry name" value="Non-ribosomal peptide synthetase"/>
    <property type="match status" value="1"/>
</dbReference>
<reference evidence="5" key="1">
    <citation type="submission" date="2015-10" db="EMBL/GenBank/DDBJ databases">
        <title>New simocyclinones: surprising evolutionary and biosynthetic insights.</title>
        <authorList>
            <person name="Bilyk O."/>
            <person name="Brotz E."/>
            <person name="Tokovenko B."/>
            <person name="Bechtold A."/>
            <person name="Paululat T."/>
            <person name="Luzhetskyy A."/>
        </authorList>
    </citation>
    <scope>NUCLEOTIDE SEQUENCE</scope>
    <source>
        <strain evidence="5">152608</strain>
    </source>
</reference>
<dbReference type="InterPro" id="IPR009081">
    <property type="entry name" value="PP-bd_ACP"/>
</dbReference>
<keyword evidence="2" id="KW-0596">Phosphopantetheine</keyword>
<evidence type="ECO:0000256" key="2">
    <source>
        <dbReference type="ARBA" id="ARBA00022450"/>
    </source>
</evidence>
<dbReference type="FunFam" id="3.30.300.30:FF:000010">
    <property type="entry name" value="Enterobactin synthetase component F"/>
    <property type="match status" value="1"/>
</dbReference>
<dbReference type="Gene3D" id="2.30.38.10">
    <property type="entry name" value="Luciferase, Domain 3"/>
    <property type="match status" value="1"/>
</dbReference>
<organism evidence="5">
    <name type="scientific">Kitasatospora sp. 152608</name>
    <dbReference type="NCBI Taxonomy" id="1769566"/>
    <lineage>
        <taxon>Bacteria</taxon>
        <taxon>Bacillati</taxon>
        <taxon>Actinomycetota</taxon>
        <taxon>Actinomycetes</taxon>
        <taxon>Kitasatosporales</taxon>
        <taxon>Streptomycetaceae</taxon>
        <taxon>Kitasatospora</taxon>
    </lineage>
</organism>
<dbReference type="EMBL" id="KU127235">
    <property type="protein sequence ID" value="ALT05963.1"/>
    <property type="molecule type" value="Genomic_DNA"/>
</dbReference>
<dbReference type="InterPro" id="IPR010071">
    <property type="entry name" value="AA_adenyl_dom"/>
</dbReference>
<dbReference type="Gene3D" id="3.30.559.30">
    <property type="entry name" value="Nonribosomal peptide synthetase, condensation domain"/>
    <property type="match status" value="1"/>
</dbReference>
<dbReference type="InterPro" id="IPR023213">
    <property type="entry name" value="CAT-like_dom_sf"/>
</dbReference>
<dbReference type="PROSITE" id="PS50075">
    <property type="entry name" value="CARRIER"/>
    <property type="match status" value="1"/>
</dbReference>